<name>A0A1Y5E549_COLPS</name>
<protein>
    <submittedName>
        <fullName evidence="2">Uncharacterized protein</fullName>
    </submittedName>
</protein>
<reference evidence="3" key="1">
    <citation type="journal article" date="2017" name="Proc. Natl. Acad. Sci. U.S.A.">
        <title>Simulation of Deepwater Horizon oil plume reveals substrate specialization within a complex community of hydrocarbon degraders.</title>
        <authorList>
            <person name="Hu P."/>
            <person name="Dubinsky E.A."/>
            <person name="Probst A.J."/>
            <person name="Wang J."/>
            <person name="Sieber C.M.K."/>
            <person name="Tom L.M."/>
            <person name="Gardinali P."/>
            <person name="Banfield J.F."/>
            <person name="Atlas R.M."/>
            <person name="Andersen G.L."/>
        </authorList>
    </citation>
    <scope>NUCLEOTIDE SEQUENCE [LARGE SCALE GENOMIC DNA]</scope>
</reference>
<dbReference type="EMBL" id="MAAF01000103">
    <property type="protein sequence ID" value="OUR76344.1"/>
    <property type="molecule type" value="Genomic_DNA"/>
</dbReference>
<organism evidence="2 3">
    <name type="scientific">Colwellia psychrerythraea</name>
    <name type="common">Vibrio psychroerythus</name>
    <dbReference type="NCBI Taxonomy" id="28229"/>
    <lineage>
        <taxon>Bacteria</taxon>
        <taxon>Pseudomonadati</taxon>
        <taxon>Pseudomonadota</taxon>
        <taxon>Gammaproteobacteria</taxon>
        <taxon>Alteromonadales</taxon>
        <taxon>Colwelliaceae</taxon>
        <taxon>Colwellia</taxon>
    </lineage>
</organism>
<dbReference type="AlphaFoldDB" id="A0A1Y5E549"/>
<evidence type="ECO:0000256" key="1">
    <source>
        <dbReference type="SAM" id="Phobius"/>
    </source>
</evidence>
<gene>
    <name evidence="2" type="ORF">A9Q75_16630</name>
</gene>
<evidence type="ECO:0000313" key="2">
    <source>
        <dbReference type="EMBL" id="OUR76344.1"/>
    </source>
</evidence>
<keyword evidence="1" id="KW-0472">Membrane</keyword>
<dbReference type="Proteomes" id="UP000243053">
    <property type="component" value="Unassembled WGS sequence"/>
</dbReference>
<evidence type="ECO:0000313" key="3">
    <source>
        <dbReference type="Proteomes" id="UP000243053"/>
    </source>
</evidence>
<feature type="transmembrane region" description="Helical" evidence="1">
    <location>
        <begin position="20"/>
        <end position="37"/>
    </location>
</feature>
<keyword evidence="1" id="KW-1133">Transmembrane helix</keyword>
<accession>A0A1Y5E549</accession>
<feature type="transmembrane region" description="Helical" evidence="1">
    <location>
        <begin position="49"/>
        <end position="71"/>
    </location>
</feature>
<feature type="transmembrane region" description="Helical" evidence="1">
    <location>
        <begin position="92"/>
        <end position="116"/>
    </location>
</feature>
<proteinExistence type="predicted"/>
<sequence length="118" mass="13464">MLEILGKLSVKLQPFRKLSYLAAALLAGVIVTLLLQTPLPMQSTNTFSMLSFLGFIWLLLFNILLSIFHNIPRVDENSNGSFMRVKIKVQRCFYHLLALLFIGLTLVIIFLTVRILRV</sequence>
<comment type="caution">
    <text evidence="2">The sequence shown here is derived from an EMBL/GenBank/DDBJ whole genome shotgun (WGS) entry which is preliminary data.</text>
</comment>
<keyword evidence="1" id="KW-0812">Transmembrane</keyword>